<keyword evidence="1" id="KW-0646">Protease inhibitor</keyword>
<feature type="domain" description="BPTI/Kunitz inhibitor" evidence="5">
    <location>
        <begin position="28"/>
        <end position="80"/>
    </location>
</feature>
<sequence length="321" mass="35785">MDEKIVWALIAAALGICSGQNSEEANICLEEPQLGQGRNVVDGWTYKPDLDKCYAFPHVKRRAYGNENIFLTESACNQKCRAHVPAECYAKRPPSKGKSDHPVATYDSNTGRCINIRATKGGGVENVFNNGVSCTKKCRDTDLRLCLNATEADCEHLENPSTSYRYDNVSQTCKKSVDGTCGGFQSAEKCFQRCAVLVDNKCTLPIQNITSCEKPTKRYGFNSEKNRCEELLGCADGGNSFQKAKECWSLCAPTHRCYMRPDTGRFPNLGFVTRYYYDVTKNVCSSAKKIRSKVPGNTNLFESAEQCQQVCKAEYKGNREH</sequence>
<keyword evidence="2" id="KW-0722">Serine protease inhibitor</keyword>
<dbReference type="Pfam" id="PF00014">
    <property type="entry name" value="Kunitz_BPTI"/>
    <property type="match status" value="3"/>
</dbReference>
<dbReference type="AlphaFoldDB" id="A0A0K8R603"/>
<dbReference type="InterPro" id="IPR036880">
    <property type="entry name" value="Kunitz_BPTI_sf"/>
</dbReference>
<dbReference type="GO" id="GO:0004867">
    <property type="term" value="F:serine-type endopeptidase inhibitor activity"/>
    <property type="evidence" value="ECO:0007669"/>
    <property type="project" value="UniProtKB-KW"/>
</dbReference>
<dbReference type="SMART" id="SM00131">
    <property type="entry name" value="KU"/>
    <property type="match status" value="4"/>
</dbReference>
<feature type="signal peptide" evidence="4">
    <location>
        <begin position="1"/>
        <end position="19"/>
    </location>
</feature>
<reference evidence="6" key="1">
    <citation type="submission" date="2012-12" db="EMBL/GenBank/DDBJ databases">
        <title>Identification and characterization of a phenylalanine ammonia-lyase gene family in Isatis indigotica Fort.</title>
        <authorList>
            <person name="Liu Q."/>
            <person name="Chen J."/>
            <person name="Zhou X."/>
            <person name="Di P."/>
            <person name="Xiao Y."/>
            <person name="Xuan H."/>
            <person name="Zhang L."/>
            <person name="Chen W."/>
        </authorList>
    </citation>
    <scope>NUCLEOTIDE SEQUENCE</scope>
    <source>
        <tissue evidence="6">Salivary gland</tissue>
    </source>
</reference>
<feature type="domain" description="BPTI/Kunitz inhibitor" evidence="5">
    <location>
        <begin position="257"/>
        <end position="311"/>
    </location>
</feature>
<feature type="chain" id="PRO_5005516150" evidence="4">
    <location>
        <begin position="20"/>
        <end position="321"/>
    </location>
</feature>
<proteinExistence type="evidence at transcript level"/>
<dbReference type="SUPFAM" id="SSF57362">
    <property type="entry name" value="BPTI-like"/>
    <property type="match status" value="4"/>
</dbReference>
<feature type="domain" description="BPTI/Kunitz inhibitor" evidence="5">
    <location>
        <begin position="202"/>
        <end position="251"/>
    </location>
</feature>
<evidence type="ECO:0000256" key="4">
    <source>
        <dbReference type="SAM" id="SignalP"/>
    </source>
</evidence>
<keyword evidence="3" id="KW-1015">Disulfide bond</keyword>
<protein>
    <submittedName>
        <fullName evidence="6">Putative salivary kunitz domain protein</fullName>
    </submittedName>
</protein>
<keyword evidence="4" id="KW-0732">Signal</keyword>
<organism evidence="6">
    <name type="scientific">Ixodes ricinus</name>
    <name type="common">Common tick</name>
    <name type="synonym">Acarus ricinus</name>
    <dbReference type="NCBI Taxonomy" id="34613"/>
    <lineage>
        <taxon>Eukaryota</taxon>
        <taxon>Metazoa</taxon>
        <taxon>Ecdysozoa</taxon>
        <taxon>Arthropoda</taxon>
        <taxon>Chelicerata</taxon>
        <taxon>Arachnida</taxon>
        <taxon>Acari</taxon>
        <taxon>Parasitiformes</taxon>
        <taxon>Ixodida</taxon>
        <taxon>Ixodoidea</taxon>
        <taxon>Ixodidae</taxon>
        <taxon>Ixodinae</taxon>
        <taxon>Ixodes</taxon>
    </lineage>
</organism>
<accession>A0A0K8R603</accession>
<dbReference type="CDD" id="cd22625">
    <property type="entry name" value="Kunitz_ixolaris_1"/>
    <property type="match status" value="1"/>
</dbReference>
<dbReference type="Gene3D" id="4.10.410.10">
    <property type="entry name" value="Pancreatic trypsin inhibitor Kunitz domain"/>
    <property type="match status" value="4"/>
</dbReference>
<dbReference type="PROSITE" id="PS50279">
    <property type="entry name" value="BPTI_KUNITZ_2"/>
    <property type="match status" value="3"/>
</dbReference>
<dbReference type="InterPro" id="IPR050098">
    <property type="entry name" value="TFPI/VKTCI-like"/>
</dbReference>
<dbReference type="PANTHER" id="PTHR10083">
    <property type="entry name" value="KUNITZ-TYPE PROTEASE INHIBITOR-RELATED"/>
    <property type="match status" value="1"/>
</dbReference>
<evidence type="ECO:0000256" key="3">
    <source>
        <dbReference type="ARBA" id="ARBA00023157"/>
    </source>
</evidence>
<name>A0A0K8R603_IXORI</name>
<dbReference type="GO" id="GO:0005615">
    <property type="term" value="C:extracellular space"/>
    <property type="evidence" value="ECO:0007669"/>
    <property type="project" value="TreeGrafter"/>
</dbReference>
<dbReference type="InterPro" id="IPR002223">
    <property type="entry name" value="Kunitz_BPTI"/>
</dbReference>
<evidence type="ECO:0000313" key="6">
    <source>
        <dbReference type="EMBL" id="JAA66585.1"/>
    </source>
</evidence>
<evidence type="ECO:0000256" key="1">
    <source>
        <dbReference type="ARBA" id="ARBA00022690"/>
    </source>
</evidence>
<dbReference type="PANTHER" id="PTHR10083:SF374">
    <property type="entry name" value="BPTI_KUNITZ INHIBITOR DOMAIN-CONTAINING PROTEIN"/>
    <property type="match status" value="1"/>
</dbReference>
<evidence type="ECO:0000259" key="5">
    <source>
        <dbReference type="PROSITE" id="PS50279"/>
    </source>
</evidence>
<evidence type="ECO:0000256" key="2">
    <source>
        <dbReference type="ARBA" id="ARBA00022900"/>
    </source>
</evidence>
<dbReference type="EMBL" id="GADI01007223">
    <property type="protein sequence ID" value="JAA66585.1"/>
    <property type="molecule type" value="mRNA"/>
</dbReference>